<reference evidence="1 2" key="1">
    <citation type="journal article" date="2018" name="Sci. Rep.">
        <title>Genomic signatures of local adaptation to the degree of environmental predictability in rotifers.</title>
        <authorList>
            <person name="Franch-Gras L."/>
            <person name="Hahn C."/>
            <person name="Garcia-Roger E.M."/>
            <person name="Carmona M.J."/>
            <person name="Serra M."/>
            <person name="Gomez A."/>
        </authorList>
    </citation>
    <scope>NUCLEOTIDE SEQUENCE [LARGE SCALE GENOMIC DNA]</scope>
    <source>
        <strain evidence="1">HYR1</strain>
    </source>
</reference>
<keyword evidence="2" id="KW-1185">Reference proteome</keyword>
<protein>
    <submittedName>
        <fullName evidence="1">Uncharacterized protein</fullName>
    </submittedName>
</protein>
<evidence type="ECO:0000313" key="1">
    <source>
        <dbReference type="EMBL" id="RNA25836.1"/>
    </source>
</evidence>
<proteinExistence type="predicted"/>
<name>A0A3M7RQK8_BRAPC</name>
<comment type="caution">
    <text evidence="1">The sequence shown here is derived from an EMBL/GenBank/DDBJ whole genome shotgun (WGS) entry which is preliminary data.</text>
</comment>
<dbReference type="AlphaFoldDB" id="A0A3M7RQK8"/>
<accession>A0A3M7RQK8</accession>
<gene>
    <name evidence="1" type="ORF">BpHYR1_020930</name>
</gene>
<dbReference type="Proteomes" id="UP000276133">
    <property type="component" value="Unassembled WGS sequence"/>
</dbReference>
<dbReference type="EMBL" id="REGN01002849">
    <property type="protein sequence ID" value="RNA25836.1"/>
    <property type="molecule type" value="Genomic_DNA"/>
</dbReference>
<sequence>MKKKYYASRNCQIVNQMNRTFNREKVVGSWGWGLLFYQNALKNLDMKNLRDTTNKTNSNVYDLLKDNQNENKTN</sequence>
<organism evidence="1 2">
    <name type="scientific">Brachionus plicatilis</name>
    <name type="common">Marine rotifer</name>
    <name type="synonym">Brachionus muelleri</name>
    <dbReference type="NCBI Taxonomy" id="10195"/>
    <lineage>
        <taxon>Eukaryota</taxon>
        <taxon>Metazoa</taxon>
        <taxon>Spiralia</taxon>
        <taxon>Gnathifera</taxon>
        <taxon>Rotifera</taxon>
        <taxon>Eurotatoria</taxon>
        <taxon>Monogononta</taxon>
        <taxon>Pseudotrocha</taxon>
        <taxon>Ploima</taxon>
        <taxon>Brachionidae</taxon>
        <taxon>Brachionus</taxon>
    </lineage>
</organism>
<evidence type="ECO:0000313" key="2">
    <source>
        <dbReference type="Proteomes" id="UP000276133"/>
    </source>
</evidence>